<evidence type="ECO:0000313" key="2">
    <source>
        <dbReference type="Proteomes" id="UP000189701"/>
    </source>
</evidence>
<dbReference type="Pfam" id="PF17921">
    <property type="entry name" value="Integrase_H2C2"/>
    <property type="match status" value="1"/>
</dbReference>
<proteinExistence type="predicted"/>
<protein>
    <submittedName>
        <fullName evidence="3">Uncharacterized protein LOC104245055</fullName>
    </submittedName>
</protein>
<dbReference type="eggNOG" id="KOG0017">
    <property type="taxonomic scope" value="Eukaryota"/>
</dbReference>
<evidence type="ECO:0000313" key="3">
    <source>
        <dbReference type="RefSeq" id="XP_009798913.1"/>
    </source>
</evidence>
<dbReference type="Gene3D" id="1.10.340.70">
    <property type="match status" value="1"/>
</dbReference>
<reference evidence="3" key="2">
    <citation type="submission" date="2025-08" db="UniProtKB">
        <authorList>
            <consortium name="RefSeq"/>
        </authorList>
    </citation>
    <scope>IDENTIFICATION</scope>
    <source>
        <tissue evidence="3">Leaf</tissue>
    </source>
</reference>
<dbReference type="PANTHER" id="PTHR47266">
    <property type="entry name" value="ENDONUCLEASE-RELATED"/>
    <property type="match status" value="1"/>
</dbReference>
<accession>A0A1U7Y719</accession>
<dbReference type="InterPro" id="IPR041588">
    <property type="entry name" value="Integrase_H2C2"/>
</dbReference>
<reference evidence="2" key="1">
    <citation type="journal article" date="2013" name="Genome Biol.">
        <title>Reference genomes and transcriptomes of Nicotiana sylvestris and Nicotiana tomentosiformis.</title>
        <authorList>
            <person name="Sierro N."/>
            <person name="Battey J.N."/>
            <person name="Ouadi S."/>
            <person name="Bovet L."/>
            <person name="Goepfert S."/>
            <person name="Bakaher N."/>
            <person name="Peitsch M.C."/>
            <person name="Ivanov N.V."/>
        </authorList>
    </citation>
    <scope>NUCLEOTIDE SEQUENCE [LARGE SCALE GENOMIC DNA]</scope>
</reference>
<name>A0A1U7Y719_NICSY</name>
<dbReference type="InterPro" id="IPR052160">
    <property type="entry name" value="Gypsy_RT_Integrase-like"/>
</dbReference>
<dbReference type="RefSeq" id="XP_009798913.1">
    <property type="nucleotide sequence ID" value="XM_009800611.1"/>
</dbReference>
<organism evidence="2 3">
    <name type="scientific">Nicotiana sylvestris</name>
    <name type="common">Wood tobacco</name>
    <name type="synonym">South American tobacco</name>
    <dbReference type="NCBI Taxonomy" id="4096"/>
    <lineage>
        <taxon>Eukaryota</taxon>
        <taxon>Viridiplantae</taxon>
        <taxon>Streptophyta</taxon>
        <taxon>Embryophyta</taxon>
        <taxon>Tracheophyta</taxon>
        <taxon>Spermatophyta</taxon>
        <taxon>Magnoliopsida</taxon>
        <taxon>eudicotyledons</taxon>
        <taxon>Gunneridae</taxon>
        <taxon>Pentapetalae</taxon>
        <taxon>asterids</taxon>
        <taxon>lamiids</taxon>
        <taxon>Solanales</taxon>
        <taxon>Solanaceae</taxon>
        <taxon>Nicotianoideae</taxon>
        <taxon>Nicotianeae</taxon>
        <taxon>Nicotiana</taxon>
    </lineage>
</organism>
<dbReference type="Proteomes" id="UP000189701">
    <property type="component" value="Unplaced"/>
</dbReference>
<dbReference type="AlphaFoldDB" id="A0A1U7Y719"/>
<gene>
    <name evidence="3" type="primary">LOC104245055</name>
</gene>
<feature type="domain" description="Integrase zinc-binding" evidence="1">
    <location>
        <begin position="63"/>
        <end position="117"/>
    </location>
</feature>
<keyword evidence="2" id="KW-1185">Reference proteome</keyword>
<sequence>MHMILMEDNYKPIVQPQRRLNSAIQEVIKKEVVKRVAADTNLSRRTRENHIHMPQDDIIRRCVPEIEMNNILSHCHDGVVGGHYGGRKTTAKVLEVGFYWPTLFKDARNYVATCDKC</sequence>
<evidence type="ECO:0000259" key="1">
    <source>
        <dbReference type="Pfam" id="PF17921"/>
    </source>
</evidence>